<name>A0AB38A6U9_9ACTN</name>
<dbReference type="EMBL" id="FNSH01000001">
    <property type="protein sequence ID" value="SEB74583.1"/>
    <property type="molecule type" value="Genomic_DNA"/>
</dbReference>
<dbReference type="RefSeq" id="WP_002562851.1">
    <property type="nucleotide sequence ID" value="NZ_FNSH01000001.1"/>
</dbReference>
<reference evidence="5 6" key="1">
    <citation type="submission" date="2016-10" db="EMBL/GenBank/DDBJ databases">
        <authorList>
            <person name="Varghese N."/>
            <person name="Submissions S."/>
        </authorList>
    </citation>
    <scope>NUCLEOTIDE SEQUENCE [LARGE SCALE GENOMIC DNA]</scope>
    <source>
        <strain evidence="5 6">DSM 20586</strain>
    </source>
</reference>
<sequence>MNPQRTKHIEISSEDLASLNRAPQLRWATLGCGLIAHEMAEALAQTGRCFTGAFSRTPAKVQAFAQRYDIERTYTSVDEVMADPAIDVVYIATPHTTHADYIRLALMAGKHVLCEKAITINTAELDELQALAADKGLVLMDSCTILHMPLYKELRRRLEAGDFGRVHLAQVNFGSFHEFDAQSRFFNPQLGGGAMLDIGVYAFSLVRTFFLSTPTQLVSLENSAPTGVDDECAIAMRNAEGQLGVITLTLQAKQPKRYVIATDKGYLEGMEYPRADTATFRSWPQNEVETITVGKRALALNYVVADMEAAVAGDADTARINTWSRDVMKLMTDSRYAWSFRFPSEK</sequence>
<evidence type="ECO:0000313" key="5">
    <source>
        <dbReference type="EMBL" id="SEB74583.1"/>
    </source>
</evidence>
<evidence type="ECO:0000256" key="1">
    <source>
        <dbReference type="ARBA" id="ARBA00010928"/>
    </source>
</evidence>
<gene>
    <name evidence="5" type="ORF">SAMN04489746_0991</name>
</gene>
<dbReference type="AlphaFoldDB" id="A0AB38A6U9"/>
<dbReference type="InterPro" id="IPR036291">
    <property type="entry name" value="NAD(P)-bd_dom_sf"/>
</dbReference>
<dbReference type="GO" id="GO:0000166">
    <property type="term" value="F:nucleotide binding"/>
    <property type="evidence" value="ECO:0007669"/>
    <property type="project" value="InterPro"/>
</dbReference>
<dbReference type="InterPro" id="IPR050984">
    <property type="entry name" value="Gfo/Idh/MocA_domain"/>
</dbReference>
<feature type="domain" description="Gfo/Idh/MocA-like oxidoreductase N-terminal" evidence="3">
    <location>
        <begin position="26"/>
        <end position="140"/>
    </location>
</feature>
<dbReference type="Proteomes" id="UP000183687">
    <property type="component" value="Unassembled WGS sequence"/>
</dbReference>
<evidence type="ECO:0000313" key="6">
    <source>
        <dbReference type="Proteomes" id="UP000183687"/>
    </source>
</evidence>
<evidence type="ECO:0000259" key="3">
    <source>
        <dbReference type="Pfam" id="PF01408"/>
    </source>
</evidence>
<protein>
    <submittedName>
        <fullName evidence="5">Predicted dehydrogenase</fullName>
    </submittedName>
</protein>
<evidence type="ECO:0000256" key="2">
    <source>
        <dbReference type="ARBA" id="ARBA00023002"/>
    </source>
</evidence>
<feature type="domain" description="GFO/IDH/MocA-like oxidoreductase" evidence="4">
    <location>
        <begin position="151"/>
        <end position="268"/>
    </location>
</feature>
<dbReference type="InterPro" id="IPR055170">
    <property type="entry name" value="GFO_IDH_MocA-like_dom"/>
</dbReference>
<organism evidence="5 6">
    <name type="scientific">Atopobium minutum</name>
    <dbReference type="NCBI Taxonomy" id="1381"/>
    <lineage>
        <taxon>Bacteria</taxon>
        <taxon>Bacillati</taxon>
        <taxon>Actinomycetota</taxon>
        <taxon>Coriobacteriia</taxon>
        <taxon>Coriobacteriales</taxon>
        <taxon>Atopobiaceae</taxon>
        <taxon>Atopobium</taxon>
    </lineage>
</organism>
<dbReference type="Gene3D" id="3.30.360.10">
    <property type="entry name" value="Dihydrodipicolinate Reductase, domain 2"/>
    <property type="match status" value="1"/>
</dbReference>
<evidence type="ECO:0000259" key="4">
    <source>
        <dbReference type="Pfam" id="PF22725"/>
    </source>
</evidence>
<proteinExistence type="inferred from homology"/>
<dbReference type="Gene3D" id="3.40.50.720">
    <property type="entry name" value="NAD(P)-binding Rossmann-like Domain"/>
    <property type="match status" value="1"/>
</dbReference>
<dbReference type="SUPFAM" id="SSF51735">
    <property type="entry name" value="NAD(P)-binding Rossmann-fold domains"/>
    <property type="match status" value="1"/>
</dbReference>
<dbReference type="PANTHER" id="PTHR22604">
    <property type="entry name" value="OXIDOREDUCTASES"/>
    <property type="match status" value="1"/>
</dbReference>
<dbReference type="InterPro" id="IPR000683">
    <property type="entry name" value="Gfo/Idh/MocA-like_OxRdtase_N"/>
</dbReference>
<keyword evidence="2" id="KW-0560">Oxidoreductase</keyword>
<dbReference type="SUPFAM" id="SSF55347">
    <property type="entry name" value="Glyceraldehyde-3-phosphate dehydrogenase-like, C-terminal domain"/>
    <property type="match status" value="1"/>
</dbReference>
<accession>A0AB38A6U9</accession>
<dbReference type="Pfam" id="PF01408">
    <property type="entry name" value="GFO_IDH_MocA"/>
    <property type="match status" value="1"/>
</dbReference>
<dbReference type="GO" id="GO:0016491">
    <property type="term" value="F:oxidoreductase activity"/>
    <property type="evidence" value="ECO:0007669"/>
    <property type="project" value="UniProtKB-KW"/>
</dbReference>
<comment type="similarity">
    <text evidence="1">Belongs to the Gfo/Idh/MocA family.</text>
</comment>
<dbReference type="Pfam" id="PF22725">
    <property type="entry name" value="GFO_IDH_MocA_C3"/>
    <property type="match status" value="1"/>
</dbReference>
<dbReference type="PANTHER" id="PTHR22604:SF105">
    <property type="entry name" value="TRANS-1,2-DIHYDROBENZENE-1,2-DIOL DEHYDROGENASE"/>
    <property type="match status" value="1"/>
</dbReference>
<comment type="caution">
    <text evidence="5">The sequence shown here is derived from an EMBL/GenBank/DDBJ whole genome shotgun (WGS) entry which is preliminary data.</text>
</comment>